<dbReference type="Gene3D" id="3.10.150.10">
    <property type="entry name" value="DNA Polymerase III, subunit A, domain 2"/>
    <property type="match status" value="1"/>
</dbReference>
<dbReference type="SUPFAM" id="SSF55979">
    <property type="entry name" value="DNA clamp"/>
    <property type="match status" value="3"/>
</dbReference>
<dbReference type="InterPro" id="IPR046938">
    <property type="entry name" value="DNA_clamp_sf"/>
</dbReference>
<evidence type="ECO:0000256" key="10">
    <source>
        <dbReference type="PIRNR" id="PIRNR000804"/>
    </source>
</evidence>
<dbReference type="PANTHER" id="PTHR30478:SF0">
    <property type="entry name" value="BETA SLIDING CLAMP"/>
    <property type="match status" value="1"/>
</dbReference>
<protein>
    <recommendedName>
        <fullName evidence="3 10">Beta sliding clamp</fullName>
    </recommendedName>
</protein>
<name>F3ZWY9_MAHA5</name>
<comment type="similarity">
    <text evidence="2 10">Belongs to the beta sliding clamp family.</text>
</comment>
<keyword evidence="6 10" id="KW-0548">Nucleotidyltransferase</keyword>
<evidence type="ECO:0000256" key="9">
    <source>
        <dbReference type="ARBA" id="ARBA00023125"/>
    </source>
</evidence>
<dbReference type="SMART" id="SM00480">
    <property type="entry name" value="POL3Bc"/>
    <property type="match status" value="1"/>
</dbReference>
<comment type="subunit">
    <text evidence="10">Forms a ring-shaped head-to-tail homodimer around DNA.</text>
</comment>
<comment type="subcellular location">
    <subcellularLocation>
        <location evidence="1 10">Cytoplasm</location>
    </subcellularLocation>
</comment>
<gene>
    <name evidence="14" type="ordered locus">Mahau_2451</name>
</gene>
<keyword evidence="4 10" id="KW-0963">Cytoplasm</keyword>
<organism evidence="14 15">
    <name type="scientific">Mahella australiensis (strain DSM 15567 / CIP 107919 / 50-1 BON)</name>
    <dbReference type="NCBI Taxonomy" id="697281"/>
    <lineage>
        <taxon>Bacteria</taxon>
        <taxon>Bacillati</taxon>
        <taxon>Bacillota</taxon>
        <taxon>Clostridia</taxon>
        <taxon>Thermoanaerobacterales</taxon>
        <taxon>Thermoanaerobacterales Family IV. Incertae Sedis</taxon>
        <taxon>Mahella</taxon>
    </lineage>
</organism>
<dbReference type="KEGG" id="mas:Mahau_2451"/>
<dbReference type="GO" id="GO:0008408">
    <property type="term" value="F:3'-5' exonuclease activity"/>
    <property type="evidence" value="ECO:0007669"/>
    <property type="project" value="InterPro"/>
</dbReference>
<proteinExistence type="inferred from homology"/>
<evidence type="ECO:0000256" key="7">
    <source>
        <dbReference type="ARBA" id="ARBA00022705"/>
    </source>
</evidence>
<dbReference type="OrthoDB" id="8421503at2"/>
<evidence type="ECO:0000256" key="6">
    <source>
        <dbReference type="ARBA" id="ARBA00022695"/>
    </source>
</evidence>
<dbReference type="InterPro" id="IPR001001">
    <property type="entry name" value="DNA_polIII_beta"/>
</dbReference>
<reference evidence="14 15" key="2">
    <citation type="journal article" date="2011" name="Stand. Genomic Sci.">
        <title>Complete genome sequence of Mahella australiensis type strain (50-1 BON).</title>
        <authorList>
            <person name="Sikorski J."/>
            <person name="Teshima H."/>
            <person name="Nolan M."/>
            <person name="Lucas S."/>
            <person name="Hammon N."/>
            <person name="Deshpande S."/>
            <person name="Cheng J.F."/>
            <person name="Pitluck S."/>
            <person name="Liolios K."/>
            <person name="Pagani I."/>
            <person name="Ivanova N."/>
            <person name="Huntemann M."/>
            <person name="Mavromatis K."/>
            <person name="Ovchinikova G."/>
            <person name="Pati A."/>
            <person name="Tapia R."/>
            <person name="Han C."/>
            <person name="Goodwin L."/>
            <person name="Chen A."/>
            <person name="Palaniappan K."/>
            <person name="Land M."/>
            <person name="Hauser L."/>
            <person name="Ngatchou-Djao O.D."/>
            <person name="Rohde M."/>
            <person name="Pukall R."/>
            <person name="Spring S."/>
            <person name="Abt B."/>
            <person name="Goker M."/>
            <person name="Detter J.C."/>
            <person name="Woyke T."/>
            <person name="Bristow J."/>
            <person name="Markowitz V."/>
            <person name="Hugenholtz P."/>
            <person name="Eisen J.A."/>
            <person name="Kyrpides N.C."/>
            <person name="Klenk H.P."/>
            <person name="Lapidus A."/>
        </authorList>
    </citation>
    <scope>NUCLEOTIDE SEQUENCE [LARGE SCALE GENOMIC DNA]</scope>
    <source>
        <strain evidence="15">DSM 15567 / CIP 107919 / 50-1 BON</strain>
    </source>
</reference>
<evidence type="ECO:0000259" key="13">
    <source>
        <dbReference type="Pfam" id="PF02768"/>
    </source>
</evidence>
<feature type="domain" description="DNA polymerase III beta sliding clamp central" evidence="12">
    <location>
        <begin position="129"/>
        <end position="244"/>
    </location>
</feature>
<dbReference type="PIRSF" id="PIRSF000804">
    <property type="entry name" value="DNA_pol_III_b"/>
    <property type="match status" value="1"/>
</dbReference>
<feature type="domain" description="DNA polymerase III beta sliding clamp N-terminal" evidence="11">
    <location>
        <begin position="1"/>
        <end position="117"/>
    </location>
</feature>
<dbReference type="STRING" id="697281.Mahau_2451"/>
<dbReference type="EMBL" id="CP002360">
    <property type="protein sequence ID" value="AEE97611.1"/>
    <property type="molecule type" value="Genomic_DNA"/>
</dbReference>
<dbReference type="InterPro" id="IPR022634">
    <property type="entry name" value="DNA_polIII_beta_N"/>
</dbReference>
<evidence type="ECO:0000259" key="11">
    <source>
        <dbReference type="Pfam" id="PF00712"/>
    </source>
</evidence>
<keyword evidence="15" id="KW-1185">Reference proteome</keyword>
<keyword evidence="9" id="KW-0238">DNA-binding</keyword>
<feature type="domain" description="DNA polymerase III beta sliding clamp C-terminal" evidence="13">
    <location>
        <begin position="258"/>
        <end position="371"/>
    </location>
</feature>
<keyword evidence="8 10" id="KW-0239">DNA-directed DNA polymerase</keyword>
<dbReference type="NCBIfam" id="TIGR00663">
    <property type="entry name" value="dnan"/>
    <property type="match status" value="1"/>
</dbReference>
<evidence type="ECO:0000256" key="5">
    <source>
        <dbReference type="ARBA" id="ARBA00022679"/>
    </source>
</evidence>
<dbReference type="Pfam" id="PF02768">
    <property type="entry name" value="DNA_pol3_beta_3"/>
    <property type="match status" value="1"/>
</dbReference>
<dbReference type="Proteomes" id="UP000008457">
    <property type="component" value="Chromosome"/>
</dbReference>
<dbReference type="InterPro" id="IPR022637">
    <property type="entry name" value="DNA_polIII_beta_cen"/>
</dbReference>
<dbReference type="GO" id="GO:0003677">
    <property type="term" value="F:DNA binding"/>
    <property type="evidence" value="ECO:0007669"/>
    <property type="project" value="UniProtKB-UniRule"/>
</dbReference>
<dbReference type="GO" id="GO:0005737">
    <property type="term" value="C:cytoplasm"/>
    <property type="evidence" value="ECO:0007669"/>
    <property type="project" value="UniProtKB-SubCell"/>
</dbReference>
<dbReference type="GO" id="GO:0009360">
    <property type="term" value="C:DNA polymerase III complex"/>
    <property type="evidence" value="ECO:0007669"/>
    <property type="project" value="InterPro"/>
</dbReference>
<evidence type="ECO:0000256" key="2">
    <source>
        <dbReference type="ARBA" id="ARBA00010752"/>
    </source>
</evidence>
<keyword evidence="5 10" id="KW-0808">Transferase</keyword>
<evidence type="ECO:0000256" key="1">
    <source>
        <dbReference type="ARBA" id="ARBA00004496"/>
    </source>
</evidence>
<evidence type="ECO:0000256" key="4">
    <source>
        <dbReference type="ARBA" id="ARBA00022490"/>
    </source>
</evidence>
<reference evidence="15" key="1">
    <citation type="submission" date="2010-11" db="EMBL/GenBank/DDBJ databases">
        <title>The complete genome of Mahella australiensis DSM 15567.</title>
        <authorList>
            <consortium name="US DOE Joint Genome Institute (JGI-PGF)"/>
            <person name="Lucas S."/>
            <person name="Copeland A."/>
            <person name="Lapidus A."/>
            <person name="Bruce D."/>
            <person name="Goodwin L."/>
            <person name="Pitluck S."/>
            <person name="Kyrpides N."/>
            <person name="Mavromatis K."/>
            <person name="Pagani I."/>
            <person name="Ivanova N."/>
            <person name="Teshima H."/>
            <person name="Brettin T."/>
            <person name="Detter J.C."/>
            <person name="Han C."/>
            <person name="Tapia R."/>
            <person name="Land M."/>
            <person name="Hauser L."/>
            <person name="Markowitz V."/>
            <person name="Cheng J.-F."/>
            <person name="Hugenholtz P."/>
            <person name="Woyke T."/>
            <person name="Wu D."/>
            <person name="Spring S."/>
            <person name="Pukall R."/>
            <person name="Steenblock K."/>
            <person name="Schneider S."/>
            <person name="Klenk H.-P."/>
            <person name="Eisen J.A."/>
        </authorList>
    </citation>
    <scope>NUCLEOTIDE SEQUENCE [LARGE SCALE GENOMIC DNA]</scope>
    <source>
        <strain evidence="15">DSM 15567 / CIP 107919 / 50-1 BON</strain>
    </source>
</reference>
<dbReference type="RefSeq" id="WP_013782037.1">
    <property type="nucleotide sequence ID" value="NC_015520.1"/>
</dbReference>
<dbReference type="eggNOG" id="COG0592">
    <property type="taxonomic scope" value="Bacteria"/>
</dbReference>
<evidence type="ECO:0000313" key="15">
    <source>
        <dbReference type="Proteomes" id="UP000008457"/>
    </source>
</evidence>
<dbReference type="PANTHER" id="PTHR30478">
    <property type="entry name" value="DNA POLYMERASE III SUBUNIT BETA"/>
    <property type="match status" value="1"/>
</dbReference>
<evidence type="ECO:0000259" key="12">
    <source>
        <dbReference type="Pfam" id="PF02767"/>
    </source>
</evidence>
<dbReference type="InterPro" id="IPR022635">
    <property type="entry name" value="DNA_polIII_beta_C"/>
</dbReference>
<dbReference type="Pfam" id="PF00712">
    <property type="entry name" value="DNA_pol3_beta"/>
    <property type="match status" value="1"/>
</dbReference>
<dbReference type="GO" id="GO:0006271">
    <property type="term" value="P:DNA strand elongation involved in DNA replication"/>
    <property type="evidence" value="ECO:0007669"/>
    <property type="project" value="TreeGrafter"/>
</dbReference>
<evidence type="ECO:0000256" key="3">
    <source>
        <dbReference type="ARBA" id="ARBA00021035"/>
    </source>
</evidence>
<dbReference type="Gene3D" id="3.70.10.10">
    <property type="match status" value="1"/>
</dbReference>
<evidence type="ECO:0000256" key="8">
    <source>
        <dbReference type="ARBA" id="ARBA00022932"/>
    </source>
</evidence>
<dbReference type="GO" id="GO:0003887">
    <property type="term" value="F:DNA-directed DNA polymerase activity"/>
    <property type="evidence" value="ECO:0007669"/>
    <property type="project" value="UniProtKB-UniRule"/>
</dbReference>
<accession>F3ZWY9</accession>
<dbReference type="Pfam" id="PF02767">
    <property type="entry name" value="DNA_pol3_beta_2"/>
    <property type="match status" value="1"/>
</dbReference>
<keyword evidence="7 10" id="KW-0235">DNA replication</keyword>
<dbReference type="HOGENOM" id="CLU_038149_4_2_9"/>
<dbReference type="CDD" id="cd00140">
    <property type="entry name" value="beta_clamp"/>
    <property type="match status" value="1"/>
</dbReference>
<dbReference type="AlphaFoldDB" id="F3ZWY9"/>
<evidence type="ECO:0000313" key="14">
    <source>
        <dbReference type="EMBL" id="AEE97611.1"/>
    </source>
</evidence>
<comment type="function">
    <text evidence="10">Confers DNA tethering and processivity to DNA polymerases and other proteins. Acts as a clamp, forming a ring around DNA (a reaction catalyzed by the clamp-loading complex) which diffuses in an ATP-independent manner freely and bidirectionally along dsDNA. Initially characterized for its ability to contact the catalytic subunit of DNA polymerase III (Pol III), a complex, multichain enzyme responsible for most of the replicative synthesis in bacteria; Pol III exhibits 3'-5' exonuclease proofreading activity. The beta chain is required for initiation of replication as well as for processivity of DNA replication.</text>
</comment>
<sequence>MYVEIEKDNLETVVATAGKALATRSVLPVLEGVKLSATGNMLTADATNTVTHIAVSKAAKVTETGAIVTNGKLLIDIVSSLPEGPVTIKTDNQGNVVITAGLSEITLATLPAKDFPSPPAVETGAEFSIPADVLKSMIKGTSLFAAPDQSAQEILTGVAMELEGTNLVMTAIDGYRIAQRCSVVTNTAGYNGTAIIPAKSLATLAKILPVGNGDVKISLGNKVIRFNTADGGIIFTAVLLNGKYIDYKGLIDEALEDRKSRMTLFTEDMRSAVGRDVTVAQAGNSTLLKLEVTNNYLLLNTSVDIAKVSDRIAVDCEGEDAKVGLNGKYLSDVLSVIGDDQIVLSFGSSADPILVQPVEEQEYLYYILPIRLNK</sequence>